<dbReference type="GO" id="GO:0003941">
    <property type="term" value="F:L-serine ammonia-lyase activity"/>
    <property type="evidence" value="ECO:0007669"/>
    <property type="project" value="TreeGrafter"/>
</dbReference>
<dbReference type="EC" id="4.3.1.18" evidence="10"/>
<dbReference type="InterPro" id="IPR001926">
    <property type="entry name" value="TrpB-like_PALP"/>
</dbReference>
<evidence type="ECO:0000256" key="6">
    <source>
        <dbReference type="ARBA" id="ARBA00022842"/>
    </source>
</evidence>
<reference evidence="15 16" key="1">
    <citation type="journal article" date="2024" name="Nat. Commun.">
        <title>Phylogenomics reveals the evolutionary origins of lichenization in chlorophyte algae.</title>
        <authorList>
            <person name="Puginier C."/>
            <person name="Libourel C."/>
            <person name="Otte J."/>
            <person name="Skaloud P."/>
            <person name="Haon M."/>
            <person name="Grisel S."/>
            <person name="Petersen M."/>
            <person name="Berrin J.G."/>
            <person name="Delaux P.M."/>
            <person name="Dal Grande F."/>
            <person name="Keller J."/>
        </authorList>
    </citation>
    <scope>NUCLEOTIDE SEQUENCE [LARGE SCALE GENOMIC DNA]</scope>
    <source>
        <strain evidence="15 16">SAG 2043</strain>
    </source>
</reference>
<feature type="domain" description="Tryptophan synthase beta chain-like PALP" evidence="14">
    <location>
        <begin position="26"/>
        <end position="319"/>
    </location>
</feature>
<gene>
    <name evidence="15" type="ORF">WJX72_006641</name>
</gene>
<evidence type="ECO:0000313" key="15">
    <source>
        <dbReference type="EMBL" id="KAK9823956.1"/>
    </source>
</evidence>
<dbReference type="FunFam" id="3.40.50.1100:FF:000007">
    <property type="entry name" value="L-threonine dehydratase catabolic TdcB"/>
    <property type="match status" value="1"/>
</dbReference>
<keyword evidence="6" id="KW-0460">Magnesium</keyword>
<dbReference type="CDD" id="cd01562">
    <property type="entry name" value="Thr-dehyd"/>
    <property type="match status" value="1"/>
</dbReference>
<evidence type="ECO:0000313" key="16">
    <source>
        <dbReference type="Proteomes" id="UP001489004"/>
    </source>
</evidence>
<evidence type="ECO:0000256" key="1">
    <source>
        <dbReference type="ARBA" id="ARBA00001913"/>
    </source>
</evidence>
<evidence type="ECO:0000256" key="12">
    <source>
        <dbReference type="ARBA" id="ARBA00070760"/>
    </source>
</evidence>
<dbReference type="GO" id="GO:0006563">
    <property type="term" value="P:L-serine metabolic process"/>
    <property type="evidence" value="ECO:0007669"/>
    <property type="project" value="UniProtKB-ARBA"/>
</dbReference>
<evidence type="ECO:0000256" key="10">
    <source>
        <dbReference type="ARBA" id="ARBA00066349"/>
    </source>
</evidence>
<evidence type="ECO:0000256" key="5">
    <source>
        <dbReference type="ARBA" id="ARBA00010869"/>
    </source>
</evidence>
<dbReference type="PANTHER" id="PTHR43050:SF1">
    <property type="entry name" value="SERINE RACEMASE"/>
    <property type="match status" value="1"/>
</dbReference>
<evidence type="ECO:0000256" key="11">
    <source>
        <dbReference type="ARBA" id="ARBA00066592"/>
    </source>
</evidence>
<comment type="cofactor">
    <cofactor evidence="2">
        <name>pyridoxal 5'-phosphate</name>
        <dbReference type="ChEBI" id="CHEBI:597326"/>
    </cofactor>
</comment>
<comment type="cofactor">
    <cofactor evidence="4">
        <name>Mg(2+)</name>
        <dbReference type="ChEBI" id="CHEBI:18420"/>
    </cofactor>
</comment>
<name>A0AAW1QS48_9CHLO</name>
<evidence type="ECO:0000256" key="9">
    <source>
        <dbReference type="ARBA" id="ARBA00053278"/>
    </source>
</evidence>
<evidence type="ECO:0000256" key="3">
    <source>
        <dbReference type="ARBA" id="ARBA00001936"/>
    </source>
</evidence>
<sequence length="334" mass="35030">MSAGRVEYAASLSAIKEAAQRIAPYCHVTPVFTSSTVDSLLHKSVFFKCEVFQKGGAFKFRGACNSVFSLAEEEAQRGVVTHSSGNHAGAVALAAKLRGIPAHIVVPVGTPQCKLAAIETYSGRVVQCAATMDAREATCGRIQRETGAVFVAPYNYGPTICGQGTIALELLEQVQPALDAIIVPVSGGGMIAGIAMAAKSLQPDIVILAAEPTGSNDAADVAAAKQAGQLVPMAKPQTIADGLQGRLGDLTWPIVRDLVDGVITVSDQDIVAAMQICYERLKVVVEPSGAAGLAAAMSPQFLHHPQWQRLQRVGVILCGGNADLAAKGFWELWR</sequence>
<keyword evidence="16" id="KW-1185">Reference proteome</keyword>
<comment type="similarity">
    <text evidence="5">Belongs to the serine/threonine dehydratase family.</text>
</comment>
<accession>A0AAW1QS48</accession>
<dbReference type="Pfam" id="PF00291">
    <property type="entry name" value="PALP"/>
    <property type="match status" value="1"/>
</dbReference>
<dbReference type="EC" id="5.1.1.18" evidence="11"/>
<dbReference type="InterPro" id="IPR036052">
    <property type="entry name" value="TrpB-like_PALP_sf"/>
</dbReference>
<evidence type="ECO:0000256" key="13">
    <source>
        <dbReference type="ARBA" id="ARBA00081761"/>
    </source>
</evidence>
<evidence type="ECO:0000256" key="4">
    <source>
        <dbReference type="ARBA" id="ARBA00001946"/>
    </source>
</evidence>
<dbReference type="InterPro" id="IPR000634">
    <property type="entry name" value="Ser/Thr_deHydtase_PyrdxlP-BS"/>
</dbReference>
<evidence type="ECO:0000256" key="8">
    <source>
        <dbReference type="ARBA" id="ARBA00023239"/>
    </source>
</evidence>
<dbReference type="Gene3D" id="3.40.50.1100">
    <property type="match status" value="2"/>
</dbReference>
<dbReference type="AlphaFoldDB" id="A0AAW1QS48"/>
<dbReference type="GO" id="GO:0030378">
    <property type="term" value="F:serine racemase activity"/>
    <property type="evidence" value="ECO:0007669"/>
    <property type="project" value="UniProtKB-EC"/>
</dbReference>
<protein>
    <recommendedName>
        <fullName evidence="12">Serine racemase</fullName>
        <ecNumber evidence="10">4.3.1.18</ecNumber>
        <ecNumber evidence="11">5.1.1.18</ecNumber>
    </recommendedName>
    <alternativeName>
        <fullName evidence="13">D-serine dehydratase</fullName>
    </alternativeName>
</protein>
<dbReference type="Proteomes" id="UP001489004">
    <property type="component" value="Unassembled WGS sequence"/>
</dbReference>
<evidence type="ECO:0000259" key="14">
    <source>
        <dbReference type="Pfam" id="PF00291"/>
    </source>
</evidence>
<dbReference type="PROSITE" id="PS00165">
    <property type="entry name" value="DEHYDRATASE_SER_THR"/>
    <property type="match status" value="1"/>
</dbReference>
<dbReference type="GO" id="GO:0008721">
    <property type="term" value="F:D-serine ammonia-lyase activity"/>
    <property type="evidence" value="ECO:0007669"/>
    <property type="project" value="UniProtKB-EC"/>
</dbReference>
<evidence type="ECO:0000256" key="7">
    <source>
        <dbReference type="ARBA" id="ARBA00022898"/>
    </source>
</evidence>
<organism evidence="15 16">
    <name type="scientific">[Myrmecia] bisecta</name>
    <dbReference type="NCBI Taxonomy" id="41462"/>
    <lineage>
        <taxon>Eukaryota</taxon>
        <taxon>Viridiplantae</taxon>
        <taxon>Chlorophyta</taxon>
        <taxon>core chlorophytes</taxon>
        <taxon>Trebouxiophyceae</taxon>
        <taxon>Trebouxiales</taxon>
        <taxon>Trebouxiaceae</taxon>
        <taxon>Myrmecia</taxon>
    </lineage>
</organism>
<keyword evidence="7" id="KW-0663">Pyridoxal phosphate</keyword>
<comment type="cofactor">
    <cofactor evidence="3">
        <name>Mn(2+)</name>
        <dbReference type="ChEBI" id="CHEBI:29035"/>
    </cofactor>
</comment>
<dbReference type="SUPFAM" id="SSF53686">
    <property type="entry name" value="Tryptophan synthase beta subunit-like PLP-dependent enzymes"/>
    <property type="match status" value="1"/>
</dbReference>
<comment type="cofactor">
    <cofactor evidence="1">
        <name>Ca(2+)</name>
        <dbReference type="ChEBI" id="CHEBI:29108"/>
    </cofactor>
</comment>
<dbReference type="GO" id="GO:0070179">
    <property type="term" value="P:D-serine biosynthetic process"/>
    <property type="evidence" value="ECO:0007669"/>
    <property type="project" value="TreeGrafter"/>
</dbReference>
<comment type="caution">
    <text evidence="15">The sequence shown here is derived from an EMBL/GenBank/DDBJ whole genome shotgun (WGS) entry which is preliminary data.</text>
</comment>
<dbReference type="FunFam" id="3.40.50.1100:FF:000005">
    <property type="entry name" value="Threonine dehydratase catabolic"/>
    <property type="match status" value="1"/>
</dbReference>
<dbReference type="GO" id="GO:0000287">
    <property type="term" value="F:magnesium ion binding"/>
    <property type="evidence" value="ECO:0007669"/>
    <property type="project" value="TreeGrafter"/>
</dbReference>
<dbReference type="GO" id="GO:0018114">
    <property type="term" value="F:threonine racemase activity"/>
    <property type="evidence" value="ECO:0007669"/>
    <property type="project" value="TreeGrafter"/>
</dbReference>
<evidence type="ECO:0000256" key="2">
    <source>
        <dbReference type="ARBA" id="ARBA00001933"/>
    </source>
</evidence>
<proteinExistence type="inferred from homology"/>
<keyword evidence="8" id="KW-0456">Lyase</keyword>
<dbReference type="PANTHER" id="PTHR43050">
    <property type="entry name" value="SERINE / THREONINE RACEMASE FAMILY MEMBER"/>
    <property type="match status" value="1"/>
</dbReference>
<dbReference type="GO" id="GO:0005524">
    <property type="term" value="F:ATP binding"/>
    <property type="evidence" value="ECO:0007669"/>
    <property type="project" value="TreeGrafter"/>
</dbReference>
<dbReference type="GO" id="GO:0030170">
    <property type="term" value="F:pyridoxal phosphate binding"/>
    <property type="evidence" value="ECO:0007669"/>
    <property type="project" value="InterPro"/>
</dbReference>
<dbReference type="EMBL" id="JALJOR010000002">
    <property type="protein sequence ID" value="KAK9823956.1"/>
    <property type="molecule type" value="Genomic_DNA"/>
</dbReference>
<comment type="function">
    <text evidence="9">Catalyzes the synthesis of D-serine from L-serine. Has dehydratase activity towards both L-serine and D-serine.</text>
</comment>